<accession>A0A7R9I261</accession>
<dbReference type="InterPro" id="IPR057428">
    <property type="entry name" value="EFHB_EF-hand_C"/>
</dbReference>
<name>A0A7R9I261_9NEOP</name>
<evidence type="ECO:0000313" key="2">
    <source>
        <dbReference type="EMBL" id="CAD7444668.1"/>
    </source>
</evidence>
<evidence type="ECO:0000259" key="1">
    <source>
        <dbReference type="Pfam" id="PF25325"/>
    </source>
</evidence>
<dbReference type="EMBL" id="OD566794">
    <property type="protein sequence ID" value="CAD7444668.1"/>
    <property type="molecule type" value="Genomic_DNA"/>
</dbReference>
<dbReference type="Pfam" id="PF25325">
    <property type="entry name" value="EF-hand_EFHB_C"/>
    <property type="match status" value="1"/>
</dbReference>
<reference evidence="2" key="1">
    <citation type="submission" date="2020-11" db="EMBL/GenBank/DDBJ databases">
        <authorList>
            <person name="Tran Van P."/>
        </authorList>
    </citation>
    <scope>NUCLEOTIDE SEQUENCE</scope>
</reference>
<sequence length="277" mass="31984">MSKLLSSLPSRLSAFTMAWECIAKDERKKENLIARIIREDKRLTSIEKESSSLALQVKALKLKLFKPEQMSYNYQKVNDFNDKQEKNSKSIDELKRKHSSFFSGTTEEDKSVWLADSGASLHMTFRRDFFSELRPVENGVNPIPVTQVELDFDHQGQSDLESAVELRPVVQQQTDERVEPQLEEIQLASIASNRLEMFVRVFVVSKPREKEEIRGIFSKIGVKLPDDLFNVLWQEALTLDRTGAVCIETFRNQLSKLAELNFNTIHSERQVQAHHDE</sequence>
<gene>
    <name evidence="2" type="ORF">TBIB3V08_LOCUS7038</name>
</gene>
<dbReference type="AlphaFoldDB" id="A0A7R9I261"/>
<proteinExistence type="predicted"/>
<feature type="domain" description="EFHB C-terminal EF-hand" evidence="1">
    <location>
        <begin position="205"/>
        <end position="257"/>
    </location>
</feature>
<protein>
    <recommendedName>
        <fullName evidence="1">EFHB C-terminal EF-hand domain-containing protein</fullName>
    </recommendedName>
</protein>
<organism evidence="2">
    <name type="scientific">Timema bartmani</name>
    <dbReference type="NCBI Taxonomy" id="61472"/>
    <lineage>
        <taxon>Eukaryota</taxon>
        <taxon>Metazoa</taxon>
        <taxon>Ecdysozoa</taxon>
        <taxon>Arthropoda</taxon>
        <taxon>Hexapoda</taxon>
        <taxon>Insecta</taxon>
        <taxon>Pterygota</taxon>
        <taxon>Neoptera</taxon>
        <taxon>Polyneoptera</taxon>
        <taxon>Phasmatodea</taxon>
        <taxon>Timematodea</taxon>
        <taxon>Timematoidea</taxon>
        <taxon>Timematidae</taxon>
        <taxon>Timema</taxon>
    </lineage>
</organism>